<dbReference type="InterPro" id="IPR026875">
    <property type="entry name" value="PHydrolase_assoc_dom"/>
</dbReference>
<evidence type="ECO:0000259" key="3">
    <source>
        <dbReference type="PROSITE" id="PS51831"/>
    </source>
</evidence>
<organism evidence="4 5">
    <name type="scientific">Planotetraspora kaengkrachanensis</name>
    <dbReference type="NCBI Taxonomy" id="575193"/>
    <lineage>
        <taxon>Bacteria</taxon>
        <taxon>Bacillati</taxon>
        <taxon>Actinomycetota</taxon>
        <taxon>Actinomycetes</taxon>
        <taxon>Streptosporangiales</taxon>
        <taxon>Streptosporangiaceae</taxon>
        <taxon>Planotetraspora</taxon>
    </lineage>
</organism>
<dbReference type="Proteomes" id="UP000630097">
    <property type="component" value="Unassembled WGS sequence"/>
</dbReference>
<keyword evidence="1" id="KW-0378">Hydrolase</keyword>
<evidence type="ECO:0000313" key="5">
    <source>
        <dbReference type="Proteomes" id="UP000630097"/>
    </source>
</evidence>
<dbReference type="InterPro" id="IPR006261">
    <property type="entry name" value="dGTPase"/>
</dbReference>
<comment type="caution">
    <text evidence="4">The sequence shown here is derived from an EMBL/GenBank/DDBJ whole genome shotgun (WGS) entry which is preliminary data.</text>
</comment>
<sequence>MTRYDEHDQARWAPEPPGNPERNAFERDRARVLHSASLRRLAAKTQVVTPTDSASMHSPRTRLTHSLECAQIGREMGKALGRDPDLVETACLAHDLGHPPFGHNGEMALDRLAARCGGFQGNAQNLRLLTRLEAKVVTEEGRSAGLNLTRATLDAVCKYPWTSHAFQAPGVPHAREGRPYCVYPDDLPVFQWIREGAPQGSVGFEAQIMDWADDVAYSVHDLEDALTSGHVTVEALRDPGERAAVCRLTRDWYAPDADLDELAEIFTRLVADPLWPGRFDAGLVDLAGLKRLTSGLIGRFCTSAQDATRDVYGSAAVRGARAGAERAGRHAMDLVVPATTRLECALLKGVTATYVMSRDDHHATQARQRELIAELGSLIMLGAPGTLEPALRPRFEEAADDAGRLRAVVDQIASLTDASAPAWYRRLSARA</sequence>
<dbReference type="AlphaFoldDB" id="A0A8J3LSN0"/>
<reference evidence="4 5" key="1">
    <citation type="submission" date="2021-01" db="EMBL/GenBank/DDBJ databases">
        <title>Whole genome shotgun sequence of Planotetraspora kaengkrachanensis NBRC 104272.</title>
        <authorList>
            <person name="Komaki H."/>
            <person name="Tamura T."/>
        </authorList>
    </citation>
    <scope>NUCLEOTIDE SEQUENCE [LARGE SCALE GENOMIC DNA]</scope>
    <source>
        <strain evidence="4 5">NBRC 104272</strain>
    </source>
</reference>
<evidence type="ECO:0000256" key="2">
    <source>
        <dbReference type="SAM" id="MobiDB-lite"/>
    </source>
</evidence>
<name>A0A8J3LSN0_9ACTN</name>
<dbReference type="NCBIfam" id="NF002829">
    <property type="entry name" value="PRK03007.1"/>
    <property type="match status" value="1"/>
</dbReference>
<dbReference type="GO" id="GO:0006203">
    <property type="term" value="P:dGTP catabolic process"/>
    <property type="evidence" value="ECO:0007669"/>
    <property type="project" value="TreeGrafter"/>
</dbReference>
<dbReference type="InterPro" id="IPR050135">
    <property type="entry name" value="dGTPase-like"/>
</dbReference>
<evidence type="ECO:0000256" key="1">
    <source>
        <dbReference type="ARBA" id="ARBA00022801"/>
    </source>
</evidence>
<proteinExistence type="predicted"/>
<keyword evidence="5" id="KW-1185">Reference proteome</keyword>
<feature type="compositionally biased region" description="Basic and acidic residues" evidence="2">
    <location>
        <begin position="1"/>
        <end position="10"/>
    </location>
</feature>
<dbReference type="PANTHER" id="PTHR11373">
    <property type="entry name" value="DEOXYNUCLEOSIDE TRIPHOSPHATE TRIPHOSPHOHYDROLASE"/>
    <property type="match status" value="1"/>
</dbReference>
<gene>
    <name evidence="4" type="ORF">Pka01_05340</name>
</gene>
<dbReference type="Gene3D" id="1.10.3210.10">
    <property type="entry name" value="Hypothetical protein af1432"/>
    <property type="match status" value="1"/>
</dbReference>
<dbReference type="SUPFAM" id="SSF109604">
    <property type="entry name" value="HD-domain/PDEase-like"/>
    <property type="match status" value="1"/>
</dbReference>
<feature type="region of interest" description="Disordered" evidence="2">
    <location>
        <begin position="1"/>
        <end position="25"/>
    </location>
</feature>
<dbReference type="SMART" id="SM00471">
    <property type="entry name" value="HDc"/>
    <property type="match status" value="1"/>
</dbReference>
<dbReference type="InterPro" id="IPR003607">
    <property type="entry name" value="HD/PDEase_dom"/>
</dbReference>
<dbReference type="EMBL" id="BONV01000001">
    <property type="protein sequence ID" value="GIG77407.1"/>
    <property type="molecule type" value="Genomic_DNA"/>
</dbReference>
<dbReference type="RefSeq" id="WP_203880873.1">
    <property type="nucleotide sequence ID" value="NZ_BAABHH010000001.1"/>
</dbReference>
<dbReference type="Pfam" id="PF13286">
    <property type="entry name" value="HD_assoc"/>
    <property type="match status" value="1"/>
</dbReference>
<accession>A0A8J3LSN0</accession>
<dbReference type="NCBIfam" id="TIGR01353">
    <property type="entry name" value="dGTP_triPase"/>
    <property type="match status" value="1"/>
</dbReference>
<dbReference type="PROSITE" id="PS51831">
    <property type="entry name" value="HD"/>
    <property type="match status" value="1"/>
</dbReference>
<dbReference type="GO" id="GO:0008832">
    <property type="term" value="F:dGTPase activity"/>
    <property type="evidence" value="ECO:0007669"/>
    <property type="project" value="TreeGrafter"/>
</dbReference>
<feature type="domain" description="HD" evidence="3">
    <location>
        <begin position="62"/>
        <end position="218"/>
    </location>
</feature>
<protein>
    <submittedName>
        <fullName evidence="4">Deoxyguanosinetriphosphate triphosphohydrolase-like protein</fullName>
    </submittedName>
</protein>
<dbReference type="CDD" id="cd00077">
    <property type="entry name" value="HDc"/>
    <property type="match status" value="1"/>
</dbReference>
<dbReference type="InterPro" id="IPR006674">
    <property type="entry name" value="HD_domain"/>
</dbReference>
<dbReference type="Pfam" id="PF01966">
    <property type="entry name" value="HD"/>
    <property type="match status" value="1"/>
</dbReference>
<evidence type="ECO:0000313" key="4">
    <source>
        <dbReference type="EMBL" id="GIG77407.1"/>
    </source>
</evidence>
<dbReference type="PANTHER" id="PTHR11373:SF32">
    <property type="entry name" value="DEOXYGUANOSINETRIPHOSPHATE TRIPHOSPHOHYDROLASE"/>
    <property type="match status" value="1"/>
</dbReference>